<dbReference type="OMA" id="LRMFVSH"/>
<dbReference type="KEGG" id="mtm:MYCTH_2117854"/>
<keyword evidence="8" id="KW-0067">ATP-binding</keyword>
<dbReference type="SMART" id="SM00184">
    <property type="entry name" value="RING"/>
    <property type="match status" value="1"/>
</dbReference>
<feature type="compositionally biased region" description="Polar residues" evidence="10">
    <location>
        <begin position="110"/>
        <end position="123"/>
    </location>
</feature>
<dbReference type="Pfam" id="PF00097">
    <property type="entry name" value="zf-C3HC4"/>
    <property type="match status" value="1"/>
</dbReference>
<dbReference type="InterPro" id="IPR038718">
    <property type="entry name" value="SNF2-like_sf"/>
</dbReference>
<dbReference type="SUPFAM" id="SSF57850">
    <property type="entry name" value="RING/U-box"/>
    <property type="match status" value="1"/>
</dbReference>
<keyword evidence="15" id="KW-1185">Reference proteome</keyword>
<comment type="similarity">
    <text evidence="1">Belongs to the SNF2/RAD54 helicase family.</text>
</comment>
<accession>G2QCK8</accession>
<evidence type="ECO:0000259" key="12">
    <source>
        <dbReference type="PROSITE" id="PS51192"/>
    </source>
</evidence>
<feature type="compositionally biased region" description="Basic and acidic residues" evidence="10">
    <location>
        <begin position="457"/>
        <end position="476"/>
    </location>
</feature>
<dbReference type="GO" id="GO:0006281">
    <property type="term" value="P:DNA repair"/>
    <property type="evidence" value="ECO:0007669"/>
    <property type="project" value="TreeGrafter"/>
</dbReference>
<evidence type="ECO:0000259" key="13">
    <source>
        <dbReference type="PROSITE" id="PS51194"/>
    </source>
</evidence>
<keyword evidence="3" id="KW-0547">Nucleotide-binding</keyword>
<dbReference type="Pfam" id="PF00176">
    <property type="entry name" value="SNF2-rel_dom"/>
    <property type="match status" value="1"/>
</dbReference>
<dbReference type="AlphaFoldDB" id="G2QCK8"/>
<dbReference type="STRING" id="573729.G2QCK8"/>
<protein>
    <submittedName>
        <fullName evidence="14">Uncharacterized protein</fullName>
    </submittedName>
</protein>
<dbReference type="GO" id="GO:0004386">
    <property type="term" value="F:helicase activity"/>
    <property type="evidence" value="ECO:0007669"/>
    <property type="project" value="UniProtKB-KW"/>
</dbReference>
<dbReference type="Pfam" id="PF00271">
    <property type="entry name" value="Helicase_C"/>
    <property type="match status" value="1"/>
</dbReference>
<dbReference type="PANTHER" id="PTHR45626:SF17">
    <property type="entry name" value="HELICASE-LIKE TRANSCRIPTION FACTOR"/>
    <property type="match status" value="1"/>
</dbReference>
<dbReference type="InterPro" id="IPR017907">
    <property type="entry name" value="Znf_RING_CS"/>
</dbReference>
<dbReference type="VEuPathDB" id="FungiDB:MYCTH_2117854"/>
<dbReference type="InterPro" id="IPR018957">
    <property type="entry name" value="Znf_C3HC4_RING-type"/>
</dbReference>
<dbReference type="InterPro" id="IPR014001">
    <property type="entry name" value="Helicase_ATP-bd"/>
</dbReference>
<dbReference type="Gene3D" id="3.40.50.300">
    <property type="entry name" value="P-loop containing nucleotide triphosphate hydrolases"/>
    <property type="match status" value="1"/>
</dbReference>
<evidence type="ECO:0000313" key="14">
    <source>
        <dbReference type="EMBL" id="AEO57331.1"/>
    </source>
</evidence>
<feature type="compositionally biased region" description="Acidic residues" evidence="10">
    <location>
        <begin position="872"/>
        <end position="899"/>
    </location>
</feature>
<evidence type="ECO:0000256" key="5">
    <source>
        <dbReference type="ARBA" id="ARBA00022801"/>
    </source>
</evidence>
<dbReference type="OrthoDB" id="448448at2759"/>
<dbReference type="GO" id="GO:0008094">
    <property type="term" value="F:ATP-dependent activity, acting on DNA"/>
    <property type="evidence" value="ECO:0007669"/>
    <property type="project" value="TreeGrafter"/>
</dbReference>
<dbReference type="HOGENOM" id="CLU_312426_0_0_1"/>
<dbReference type="Proteomes" id="UP000007322">
    <property type="component" value="Chromosome 3"/>
</dbReference>
<feature type="region of interest" description="Disordered" evidence="10">
    <location>
        <begin position="858"/>
        <end position="939"/>
    </location>
</feature>
<evidence type="ECO:0000256" key="3">
    <source>
        <dbReference type="ARBA" id="ARBA00022741"/>
    </source>
</evidence>
<feature type="compositionally biased region" description="Basic residues" evidence="10">
    <location>
        <begin position="616"/>
        <end position="645"/>
    </location>
</feature>
<dbReference type="GO" id="GO:0008270">
    <property type="term" value="F:zinc ion binding"/>
    <property type="evidence" value="ECO:0007669"/>
    <property type="project" value="UniProtKB-KW"/>
</dbReference>
<evidence type="ECO:0000256" key="7">
    <source>
        <dbReference type="ARBA" id="ARBA00022833"/>
    </source>
</evidence>
<keyword evidence="7" id="KW-0862">Zinc</keyword>
<feature type="compositionally biased region" description="Basic and acidic residues" evidence="10">
    <location>
        <begin position="858"/>
        <end position="871"/>
    </location>
</feature>
<reference evidence="14 15" key="1">
    <citation type="journal article" date="2011" name="Nat. Biotechnol.">
        <title>Comparative genomic analysis of the thermophilic biomass-degrading fungi Myceliophthora thermophila and Thielavia terrestris.</title>
        <authorList>
            <person name="Berka R.M."/>
            <person name="Grigoriev I.V."/>
            <person name="Otillar R."/>
            <person name="Salamov A."/>
            <person name="Grimwood J."/>
            <person name="Reid I."/>
            <person name="Ishmael N."/>
            <person name="John T."/>
            <person name="Darmond C."/>
            <person name="Moisan M.-C."/>
            <person name="Henrissat B."/>
            <person name="Coutinho P.M."/>
            <person name="Lombard V."/>
            <person name="Natvig D.O."/>
            <person name="Lindquist E."/>
            <person name="Schmutz J."/>
            <person name="Lucas S."/>
            <person name="Harris P."/>
            <person name="Powlowski J."/>
            <person name="Bellemare A."/>
            <person name="Taylor D."/>
            <person name="Butler G."/>
            <person name="de Vries R.P."/>
            <person name="Allijn I.E."/>
            <person name="van den Brink J."/>
            <person name="Ushinsky S."/>
            <person name="Storms R."/>
            <person name="Powell A.J."/>
            <person name="Paulsen I.T."/>
            <person name="Elbourne L.D.H."/>
            <person name="Baker S.E."/>
            <person name="Magnuson J."/>
            <person name="LaBoissiere S."/>
            <person name="Clutterbuck A.J."/>
            <person name="Martinez D."/>
            <person name="Wogulis M."/>
            <person name="de Leon A.L."/>
            <person name="Rey M.W."/>
            <person name="Tsang A."/>
        </authorList>
    </citation>
    <scope>NUCLEOTIDE SEQUENCE [LARGE SCALE GENOMIC DNA]</scope>
    <source>
        <strain evidence="15">ATCC 42464 / BCRC 31852 / DSM 1799</strain>
    </source>
</reference>
<dbReference type="PANTHER" id="PTHR45626">
    <property type="entry name" value="TRANSCRIPTION TERMINATION FACTOR 2-RELATED"/>
    <property type="match status" value="1"/>
</dbReference>
<dbReference type="InterPro" id="IPR013083">
    <property type="entry name" value="Znf_RING/FYVE/PHD"/>
</dbReference>
<evidence type="ECO:0000256" key="9">
    <source>
        <dbReference type="PROSITE-ProRule" id="PRU00175"/>
    </source>
</evidence>
<dbReference type="InterPro" id="IPR049730">
    <property type="entry name" value="SNF2/RAD54-like_C"/>
</dbReference>
<evidence type="ECO:0000313" key="15">
    <source>
        <dbReference type="Proteomes" id="UP000007322"/>
    </source>
</evidence>
<feature type="compositionally biased region" description="Basic residues" evidence="10">
    <location>
        <begin position="83"/>
        <end position="93"/>
    </location>
</feature>
<dbReference type="SMART" id="SM00490">
    <property type="entry name" value="HELICc"/>
    <property type="match status" value="1"/>
</dbReference>
<gene>
    <name evidence="14" type="ORF">MYCTH_2117854</name>
</gene>
<dbReference type="PROSITE" id="PS00518">
    <property type="entry name" value="ZF_RING_1"/>
    <property type="match status" value="1"/>
</dbReference>
<dbReference type="Gene3D" id="3.30.40.10">
    <property type="entry name" value="Zinc/RING finger domain, C3HC4 (zinc finger)"/>
    <property type="match status" value="1"/>
</dbReference>
<dbReference type="InterPro" id="IPR050628">
    <property type="entry name" value="SNF2_RAD54_helicase_TF"/>
</dbReference>
<dbReference type="Gene3D" id="3.40.50.10810">
    <property type="entry name" value="Tandem AAA-ATPase domain"/>
    <property type="match status" value="1"/>
</dbReference>
<feature type="region of interest" description="Disordered" evidence="10">
    <location>
        <begin position="1"/>
        <end position="66"/>
    </location>
</feature>
<keyword evidence="6" id="KW-0347">Helicase</keyword>
<evidence type="ECO:0000256" key="10">
    <source>
        <dbReference type="SAM" id="MobiDB-lite"/>
    </source>
</evidence>
<dbReference type="InterPro" id="IPR001650">
    <property type="entry name" value="Helicase_C-like"/>
</dbReference>
<evidence type="ECO:0000256" key="8">
    <source>
        <dbReference type="ARBA" id="ARBA00022840"/>
    </source>
</evidence>
<sequence>MEYPPGDPRNGTPAKSIEANEDNPAKDASEAPAYPSPILSAIPSLHSPPASPRTTTQPDDWKITGEGIKNAKKYWKLVYANQRQRRSRAKKRKDYGGANDQGRTKRRQGAGSSAPLQFQSQSSDPPATADPDDEYEPATAGVEHDVLAPVTILARLDKAEQMQPVKANVDLNDPLVLRDLQELHEAVVSFGHGNCRFVDGKWELHGFGTSLYHHQVIGVSWMLSRELHPAAPNGGILADEMGLGKTVQILACMSQNIPGKNAKASKTLIIVPKRLIAQWFDGIVKHCSNDRMKRVLIHGAGQRILGSQWEGATIILTNYSQLHRQLPPERTLLQIEEMRQKGDPGWKTLLREEGGRLFQTDWHRVVLDEGHAINNRSSETSRACRLLSKKHGWVLTGTPITNKPEEFFTYLDFITSKFSKFGDYQDLMGDGVDIPKSRPTELITVEFSPLEASMHQPTKDRLQQLREHSETRKGADRSLAVPSGELRRLFNYLRYFPSHPALVEPTYLSRQPLQYFCRACRNALVSPLIAECGHAFCRECLRKVSKEKGFAPRCPGCGENLGSAREAGAECYRHNPDQFRELTKRYASTAMPQDDKRMKRVRKPGDDEFGLQPRLVRGKKTNKGGKRRNKSKSGTKRSSQRAKSKRNNEIEQIRTNAGAFLKECDTRPWDPIPHSAKTRATMDLIAKWQEEAPDDKIIVFVQWIPMLSFLGRMLFQNGFRFVYLWGEMEPDDQERCIRAFEQIADIKVMLISVSCGAHGLNLTVANRAIVFDHWWHEGWERQAFARIHRIGQTKEVHTAKLVVKGSMDETVMTIQASKREAIRTAVGERTNHAGDQDTYDDLFGDGSYDEGVLNLDRMESISDEKGSKSDGETETETEVESCSDDGDSDDEEDEREFDTDNTTSSGSDEEYVASSTGTHRGEDEDDLNTDGDGAASKEL</sequence>
<dbReference type="InParanoid" id="G2QCK8"/>
<dbReference type="InterPro" id="IPR001841">
    <property type="entry name" value="Znf_RING"/>
</dbReference>
<dbReference type="PROSITE" id="PS51192">
    <property type="entry name" value="HELICASE_ATP_BIND_1"/>
    <property type="match status" value="1"/>
</dbReference>
<dbReference type="GeneID" id="11512652"/>
<evidence type="ECO:0000256" key="6">
    <source>
        <dbReference type="ARBA" id="ARBA00022806"/>
    </source>
</evidence>
<feature type="region of interest" description="Disordered" evidence="10">
    <location>
        <begin position="81"/>
        <end position="141"/>
    </location>
</feature>
<keyword evidence="2" id="KW-0479">Metal-binding</keyword>
<dbReference type="InterPro" id="IPR027417">
    <property type="entry name" value="P-loop_NTPase"/>
</dbReference>
<proteinExistence type="inferred from homology"/>
<evidence type="ECO:0000256" key="2">
    <source>
        <dbReference type="ARBA" id="ARBA00022723"/>
    </source>
</evidence>
<dbReference type="InterPro" id="IPR000330">
    <property type="entry name" value="SNF2_N"/>
</dbReference>
<keyword evidence="4 9" id="KW-0863">Zinc-finger</keyword>
<dbReference type="eggNOG" id="KOG1001">
    <property type="taxonomic scope" value="Eukaryota"/>
</dbReference>
<dbReference type="GO" id="GO:0005634">
    <property type="term" value="C:nucleus"/>
    <property type="evidence" value="ECO:0007669"/>
    <property type="project" value="TreeGrafter"/>
</dbReference>
<dbReference type="RefSeq" id="XP_003662576.1">
    <property type="nucleotide sequence ID" value="XM_003662528.1"/>
</dbReference>
<dbReference type="GO" id="GO:0005524">
    <property type="term" value="F:ATP binding"/>
    <property type="evidence" value="ECO:0007669"/>
    <property type="project" value="UniProtKB-KW"/>
</dbReference>
<feature type="region of interest" description="Disordered" evidence="10">
    <location>
        <begin position="455"/>
        <end position="478"/>
    </location>
</feature>
<dbReference type="SUPFAM" id="SSF52540">
    <property type="entry name" value="P-loop containing nucleoside triphosphate hydrolases"/>
    <property type="match status" value="2"/>
</dbReference>
<dbReference type="PROSITE" id="PS51194">
    <property type="entry name" value="HELICASE_CTER"/>
    <property type="match status" value="1"/>
</dbReference>
<evidence type="ECO:0000259" key="11">
    <source>
        <dbReference type="PROSITE" id="PS50089"/>
    </source>
</evidence>
<dbReference type="SMART" id="SM00487">
    <property type="entry name" value="DEXDc"/>
    <property type="match status" value="1"/>
</dbReference>
<feature type="region of interest" description="Disordered" evidence="10">
    <location>
        <begin position="585"/>
        <end position="652"/>
    </location>
</feature>
<feature type="domain" description="Helicase C-terminal" evidence="13">
    <location>
        <begin position="680"/>
        <end position="838"/>
    </location>
</feature>
<dbReference type="EMBL" id="CP003004">
    <property type="protein sequence ID" value="AEO57331.1"/>
    <property type="molecule type" value="Genomic_DNA"/>
</dbReference>
<organism evidence="14 15">
    <name type="scientific">Thermothelomyces thermophilus (strain ATCC 42464 / BCRC 31852 / DSM 1799)</name>
    <name type="common">Sporotrichum thermophile</name>
    <dbReference type="NCBI Taxonomy" id="573729"/>
    <lineage>
        <taxon>Eukaryota</taxon>
        <taxon>Fungi</taxon>
        <taxon>Dikarya</taxon>
        <taxon>Ascomycota</taxon>
        <taxon>Pezizomycotina</taxon>
        <taxon>Sordariomycetes</taxon>
        <taxon>Sordariomycetidae</taxon>
        <taxon>Sordariales</taxon>
        <taxon>Chaetomiaceae</taxon>
        <taxon>Thermothelomyces</taxon>
    </lineage>
</organism>
<name>G2QCK8_THET4</name>
<evidence type="ECO:0000256" key="1">
    <source>
        <dbReference type="ARBA" id="ARBA00007025"/>
    </source>
</evidence>
<dbReference type="PROSITE" id="PS50089">
    <property type="entry name" value="ZF_RING_2"/>
    <property type="match status" value="1"/>
</dbReference>
<dbReference type="GO" id="GO:0016787">
    <property type="term" value="F:hydrolase activity"/>
    <property type="evidence" value="ECO:0007669"/>
    <property type="project" value="UniProtKB-KW"/>
</dbReference>
<dbReference type="CDD" id="cd18008">
    <property type="entry name" value="DEXDc_SHPRH-like"/>
    <property type="match status" value="1"/>
</dbReference>
<dbReference type="CDD" id="cd18793">
    <property type="entry name" value="SF2_C_SNF"/>
    <property type="match status" value="1"/>
</dbReference>
<evidence type="ECO:0000256" key="4">
    <source>
        <dbReference type="ARBA" id="ARBA00022771"/>
    </source>
</evidence>
<feature type="domain" description="RING-type" evidence="11">
    <location>
        <begin position="517"/>
        <end position="557"/>
    </location>
</feature>
<feature type="domain" description="Helicase ATP-binding" evidence="12">
    <location>
        <begin position="226"/>
        <end position="417"/>
    </location>
</feature>
<keyword evidence="5" id="KW-0378">Hydrolase</keyword>